<name>A0A243R2D7_9ACTN</name>
<protein>
    <submittedName>
        <fullName evidence="2">Uncharacterized protein</fullName>
    </submittedName>
</protein>
<evidence type="ECO:0000313" key="3">
    <source>
        <dbReference type="Proteomes" id="UP000195105"/>
    </source>
</evidence>
<feature type="region of interest" description="Disordered" evidence="1">
    <location>
        <begin position="66"/>
        <end position="101"/>
    </location>
</feature>
<feature type="non-terminal residue" evidence="2">
    <location>
        <position position="1"/>
    </location>
</feature>
<organism evidence="2 3">
    <name type="scientific">Streptomyces swartbergensis</name>
    <dbReference type="NCBI Taxonomy" id="487165"/>
    <lineage>
        <taxon>Bacteria</taxon>
        <taxon>Bacillati</taxon>
        <taxon>Actinomycetota</taxon>
        <taxon>Actinomycetes</taxon>
        <taxon>Kitasatosporales</taxon>
        <taxon>Streptomycetaceae</taxon>
        <taxon>Streptomyces</taxon>
    </lineage>
</organism>
<reference evidence="2 3" key="1">
    <citation type="submission" date="2017-05" db="EMBL/GenBank/DDBJ databases">
        <title>Biotechnological potential of actinobacteria isolated from South African environments.</title>
        <authorList>
            <person name="Le Roes-Hill M."/>
            <person name="Prins A."/>
            <person name="Durrell K.A."/>
        </authorList>
    </citation>
    <scope>NUCLEOTIDE SEQUENCE [LARGE SCALE GENOMIC DNA]</scope>
    <source>
        <strain evidence="2 3">HMC13</strain>
    </source>
</reference>
<keyword evidence="3" id="KW-1185">Reference proteome</keyword>
<evidence type="ECO:0000313" key="2">
    <source>
        <dbReference type="EMBL" id="OUC88519.1"/>
    </source>
</evidence>
<sequence length="199" mass="19230">DPAREPAGSGRGLLETVGAEAGRAGGLNGTLGAKAGEPAESGRGLLETVSAGSGRVGGLAGIVGGLPASGGEPPEAVDASPVGGLGGAGSALPEPLGSPPGMGALPEAVGAAPVAVGALHKAHVLGVGAGDLRRAGPVPSADVPAVAVADEPEVDPDVTYESGEPSVSSEERPLSYAAFYGIPYVAMPTVARHRRRIRS</sequence>
<comment type="caution">
    <text evidence="2">The sequence shown here is derived from an EMBL/GenBank/DDBJ whole genome shotgun (WGS) entry which is preliminary data.</text>
</comment>
<feature type="region of interest" description="Disordered" evidence="1">
    <location>
        <begin position="148"/>
        <end position="169"/>
    </location>
</feature>
<dbReference type="EMBL" id="NGFN01000521">
    <property type="protein sequence ID" value="OUC88519.1"/>
    <property type="molecule type" value="Genomic_DNA"/>
</dbReference>
<dbReference type="AlphaFoldDB" id="A0A243R2D7"/>
<gene>
    <name evidence="2" type="ORF">CA983_41225</name>
</gene>
<feature type="region of interest" description="Disordered" evidence="1">
    <location>
        <begin position="1"/>
        <end position="39"/>
    </location>
</feature>
<evidence type="ECO:0000256" key="1">
    <source>
        <dbReference type="SAM" id="MobiDB-lite"/>
    </source>
</evidence>
<accession>A0A243R2D7</accession>
<proteinExistence type="predicted"/>
<dbReference type="Proteomes" id="UP000195105">
    <property type="component" value="Unassembled WGS sequence"/>
</dbReference>